<reference evidence="2 3" key="1">
    <citation type="submission" date="2023-05" db="EMBL/GenBank/DDBJ databases">
        <title>B98-5 Cell Line De Novo Hybrid Assembly: An Optical Mapping Approach.</title>
        <authorList>
            <person name="Kananen K."/>
            <person name="Auerbach J.A."/>
            <person name="Kautto E."/>
            <person name="Blachly J.S."/>
        </authorList>
    </citation>
    <scope>NUCLEOTIDE SEQUENCE [LARGE SCALE GENOMIC DNA]</scope>
    <source>
        <strain evidence="2">B95-8</strain>
        <tissue evidence="2">Cell line</tissue>
    </source>
</reference>
<protein>
    <submittedName>
        <fullName evidence="2">Pro-interleukin-16</fullName>
    </submittedName>
</protein>
<feature type="domain" description="PDZ" evidence="1">
    <location>
        <begin position="188"/>
        <end position="258"/>
    </location>
</feature>
<name>A0ABQ9VHM2_SAGOE</name>
<dbReference type="Proteomes" id="UP001266305">
    <property type="component" value="Unassembled WGS sequence"/>
</dbReference>
<organism evidence="2 3">
    <name type="scientific">Saguinus oedipus</name>
    <name type="common">Cotton-top tamarin</name>
    <name type="synonym">Oedipomidas oedipus</name>
    <dbReference type="NCBI Taxonomy" id="9490"/>
    <lineage>
        <taxon>Eukaryota</taxon>
        <taxon>Metazoa</taxon>
        <taxon>Chordata</taxon>
        <taxon>Craniata</taxon>
        <taxon>Vertebrata</taxon>
        <taxon>Euteleostomi</taxon>
        <taxon>Mammalia</taxon>
        <taxon>Eutheria</taxon>
        <taxon>Euarchontoglires</taxon>
        <taxon>Primates</taxon>
        <taxon>Haplorrhini</taxon>
        <taxon>Platyrrhini</taxon>
        <taxon>Cebidae</taxon>
        <taxon>Callitrichinae</taxon>
        <taxon>Saguinus</taxon>
    </lineage>
</organism>
<evidence type="ECO:0000313" key="2">
    <source>
        <dbReference type="EMBL" id="KAK2107857.1"/>
    </source>
</evidence>
<dbReference type="CDD" id="cd06760">
    <property type="entry name" value="PDZ4_PDZD2-PDZ2_hPro-IL-16-like"/>
    <property type="match status" value="1"/>
</dbReference>
<dbReference type="SUPFAM" id="SSF50156">
    <property type="entry name" value="PDZ domain-like"/>
    <property type="match status" value="2"/>
</dbReference>
<dbReference type="PANTHER" id="PTHR48484:SF2">
    <property type="entry name" value="PRO-INTERLEUKIN-16"/>
    <property type="match status" value="1"/>
</dbReference>
<keyword evidence="3" id="KW-1185">Reference proteome</keyword>
<dbReference type="PROSITE" id="PS50106">
    <property type="entry name" value="PDZ"/>
    <property type="match status" value="1"/>
</dbReference>
<dbReference type="InterPro" id="IPR001478">
    <property type="entry name" value="PDZ"/>
</dbReference>
<sequence length="285" mass="31007">MSADDHEVALSSRRMTIWASVQEDRSKCRHLGSMGIRKTAEITEQMKQTGGEERRVPRHGDEILELNGESMAGLTHQDALQKFKLSESKPTNSNCGILHMRQLADADLGTGLKENLTQKVTQAKKGLLTLTVRTRLMAPPSPCSHLSPPLCRSLSSSTCITKDSSSFALENPSAPISTAKPNYRIMVEVSLQKEAGVGLGIGLCSVPYFQCISGIFVHTLSPGSVAHLDGRLRCGDELVEISDSPVHCMTLNEVYTILSHCHPGPVPIIVSRHPDPQDYGRASVE</sequence>
<dbReference type="Gene3D" id="2.30.42.10">
    <property type="match status" value="2"/>
</dbReference>
<dbReference type="PANTHER" id="PTHR48484">
    <property type="entry name" value="PRO-INTERLEUKIN-16"/>
    <property type="match status" value="1"/>
</dbReference>
<dbReference type="SMART" id="SM00228">
    <property type="entry name" value="PDZ"/>
    <property type="match status" value="1"/>
</dbReference>
<gene>
    <name evidence="2" type="primary">IL16</name>
    <name evidence="2" type="ORF">P7K49_013022</name>
</gene>
<proteinExistence type="predicted"/>
<dbReference type="Pfam" id="PF00595">
    <property type="entry name" value="PDZ"/>
    <property type="match status" value="1"/>
</dbReference>
<dbReference type="EMBL" id="JASSZA010000006">
    <property type="protein sequence ID" value="KAK2107857.1"/>
    <property type="molecule type" value="Genomic_DNA"/>
</dbReference>
<evidence type="ECO:0000313" key="3">
    <source>
        <dbReference type="Proteomes" id="UP001266305"/>
    </source>
</evidence>
<evidence type="ECO:0000259" key="1">
    <source>
        <dbReference type="PROSITE" id="PS50106"/>
    </source>
</evidence>
<dbReference type="InterPro" id="IPR055287">
    <property type="entry name" value="IL-16-like"/>
</dbReference>
<comment type="caution">
    <text evidence="2">The sequence shown here is derived from an EMBL/GenBank/DDBJ whole genome shotgun (WGS) entry which is preliminary data.</text>
</comment>
<dbReference type="InterPro" id="IPR036034">
    <property type="entry name" value="PDZ_sf"/>
</dbReference>
<accession>A0ABQ9VHM2</accession>